<dbReference type="SUPFAM" id="SSF51445">
    <property type="entry name" value="(Trans)glycosidases"/>
    <property type="match status" value="1"/>
</dbReference>
<dbReference type="OrthoDB" id="5056238at2"/>
<dbReference type="PATRIC" id="fig|1302272.5.peg.2424"/>
<feature type="chain" id="PRO_5006405350" evidence="2">
    <location>
        <begin position="30"/>
        <end position="300"/>
    </location>
</feature>
<dbReference type="InterPro" id="IPR002053">
    <property type="entry name" value="Glyco_hydro_25"/>
</dbReference>
<name>A0A0R1HW17_9LACO</name>
<dbReference type="InterPro" id="IPR017853">
    <property type="entry name" value="GH"/>
</dbReference>
<dbReference type="GO" id="GO:0003796">
    <property type="term" value="F:lysozyme activity"/>
    <property type="evidence" value="ECO:0007669"/>
    <property type="project" value="InterPro"/>
</dbReference>
<proteinExistence type="inferred from homology"/>
<comment type="caution">
    <text evidence="4">The sequence shown here is derived from an EMBL/GenBank/DDBJ whole genome shotgun (WGS) entry which is preliminary data.</text>
</comment>
<dbReference type="Gene3D" id="3.20.20.80">
    <property type="entry name" value="Glycosidases"/>
    <property type="match status" value="1"/>
</dbReference>
<dbReference type="Pfam" id="PF19087">
    <property type="entry name" value="DUF5776"/>
    <property type="match status" value="1"/>
</dbReference>
<keyword evidence="2" id="KW-0732">Signal</keyword>
<feature type="domain" description="DUF5776" evidence="3">
    <location>
        <begin position="231"/>
        <end position="297"/>
    </location>
</feature>
<dbReference type="EMBL" id="AZCX01000007">
    <property type="protein sequence ID" value="KRK47650.1"/>
    <property type="molecule type" value="Genomic_DNA"/>
</dbReference>
<keyword evidence="4" id="KW-0378">Hydrolase</keyword>
<dbReference type="STRING" id="1302272.FC96_GL002373"/>
<dbReference type="PANTHER" id="PTHR34135">
    <property type="entry name" value="LYSOZYME"/>
    <property type="match status" value="1"/>
</dbReference>
<dbReference type="PROSITE" id="PS51904">
    <property type="entry name" value="GLYCOSYL_HYDROL_F25_2"/>
    <property type="match status" value="1"/>
</dbReference>
<evidence type="ECO:0000256" key="2">
    <source>
        <dbReference type="SAM" id="SignalP"/>
    </source>
</evidence>
<evidence type="ECO:0000256" key="1">
    <source>
        <dbReference type="ARBA" id="ARBA00010646"/>
    </source>
</evidence>
<evidence type="ECO:0000313" key="5">
    <source>
        <dbReference type="Proteomes" id="UP000050911"/>
    </source>
</evidence>
<evidence type="ECO:0000259" key="3">
    <source>
        <dbReference type="Pfam" id="PF19087"/>
    </source>
</evidence>
<dbReference type="GO" id="GO:0016998">
    <property type="term" value="P:cell wall macromolecule catabolic process"/>
    <property type="evidence" value="ECO:0007669"/>
    <property type="project" value="InterPro"/>
</dbReference>
<keyword evidence="5" id="KW-1185">Reference proteome</keyword>
<dbReference type="AlphaFoldDB" id="A0A0R1HW17"/>
<dbReference type="Pfam" id="PF01183">
    <property type="entry name" value="Glyco_hydro_25"/>
    <property type="match status" value="1"/>
</dbReference>
<sequence length="300" mass="33122">MFKSHLLKKLALGALVLTSALAIGTTANAAKTKIADISQYQGTVNWAKAATQLKFALIRVQHGNTGDSDFQIDTHRNINGNGATKYGVPFGNYDFTEFTSVNDAKKEARDFYARSHKNARFYVLDNEKRMTGVAGKEQTYVNAWLSTMRSLTNKPLVYYSYQNFVNVHKINFGQFDGSWIANYSAQPNVATDLWQYTSSGSLAGISGRVDLNKVLNSTTVNSWLKKTPASYYKDVNSGATVTATRSINRYSNANLTGKVGSMSYGKSYTASSVTKSGNYYRIHLSNGNYITANKAYVQVK</sequence>
<dbReference type="InterPro" id="IPR044081">
    <property type="entry name" value="DUF5776"/>
</dbReference>
<comment type="similarity">
    <text evidence="1">Belongs to the glycosyl hydrolase 25 family.</text>
</comment>
<dbReference type="PANTHER" id="PTHR34135:SF1">
    <property type="entry name" value="GLYCOSYL HYDROLASE FAMILY 25"/>
    <property type="match status" value="1"/>
</dbReference>
<dbReference type="RefSeq" id="WP_056942803.1">
    <property type="nucleotide sequence ID" value="NZ_AZCX01000007.1"/>
</dbReference>
<gene>
    <name evidence="4" type="ORF">FC96_GL002373</name>
</gene>
<dbReference type="GO" id="GO:0016052">
    <property type="term" value="P:carbohydrate catabolic process"/>
    <property type="evidence" value="ECO:0007669"/>
    <property type="project" value="TreeGrafter"/>
</dbReference>
<evidence type="ECO:0000313" key="4">
    <source>
        <dbReference type="EMBL" id="KRK47650.1"/>
    </source>
</evidence>
<reference evidence="4 5" key="1">
    <citation type="journal article" date="2015" name="Genome Announc.">
        <title>Expanding the biotechnology potential of lactobacilli through comparative genomics of 213 strains and associated genera.</title>
        <authorList>
            <person name="Sun Z."/>
            <person name="Harris H.M."/>
            <person name="McCann A."/>
            <person name="Guo C."/>
            <person name="Argimon S."/>
            <person name="Zhang W."/>
            <person name="Yang X."/>
            <person name="Jeffery I.B."/>
            <person name="Cooney J.C."/>
            <person name="Kagawa T.F."/>
            <person name="Liu W."/>
            <person name="Song Y."/>
            <person name="Salvetti E."/>
            <person name="Wrobel A."/>
            <person name="Rasinkangas P."/>
            <person name="Parkhill J."/>
            <person name="Rea M.C."/>
            <person name="O'Sullivan O."/>
            <person name="Ritari J."/>
            <person name="Douillard F.P."/>
            <person name="Paul Ross R."/>
            <person name="Yang R."/>
            <person name="Briner A.E."/>
            <person name="Felis G.E."/>
            <person name="de Vos W.M."/>
            <person name="Barrangou R."/>
            <person name="Klaenhammer T.R."/>
            <person name="Caufield P.W."/>
            <person name="Cui Y."/>
            <person name="Zhang H."/>
            <person name="O'Toole P.W."/>
        </authorList>
    </citation>
    <scope>NUCLEOTIDE SEQUENCE [LARGE SCALE GENOMIC DNA]</scope>
    <source>
        <strain evidence="4 5">JCM 15530</strain>
    </source>
</reference>
<organism evidence="4 5">
    <name type="scientific">Secundilactobacillus kimchicus JCM 15530</name>
    <dbReference type="NCBI Taxonomy" id="1302272"/>
    <lineage>
        <taxon>Bacteria</taxon>
        <taxon>Bacillati</taxon>
        <taxon>Bacillota</taxon>
        <taxon>Bacilli</taxon>
        <taxon>Lactobacillales</taxon>
        <taxon>Lactobacillaceae</taxon>
        <taxon>Secundilactobacillus</taxon>
    </lineage>
</organism>
<accession>A0A0R1HW17</accession>
<protein>
    <submittedName>
        <fullName evidence="4">Glycoside hydrolase family protein</fullName>
    </submittedName>
</protein>
<dbReference type="Proteomes" id="UP000050911">
    <property type="component" value="Unassembled WGS sequence"/>
</dbReference>
<feature type="signal peptide" evidence="2">
    <location>
        <begin position="1"/>
        <end position="29"/>
    </location>
</feature>
<dbReference type="GO" id="GO:0009253">
    <property type="term" value="P:peptidoglycan catabolic process"/>
    <property type="evidence" value="ECO:0007669"/>
    <property type="project" value="InterPro"/>
</dbReference>